<protein>
    <recommendedName>
        <fullName evidence="4">Peptidase A2 domain-containing protein</fullName>
    </recommendedName>
</protein>
<dbReference type="EMBL" id="LSMT01000212">
    <property type="protein sequence ID" value="PFX23288.1"/>
    <property type="molecule type" value="Genomic_DNA"/>
</dbReference>
<dbReference type="InterPro" id="IPR021109">
    <property type="entry name" value="Peptidase_aspartic_dom_sf"/>
</dbReference>
<dbReference type="InterPro" id="IPR008042">
    <property type="entry name" value="Retrotrans_Pao"/>
</dbReference>
<dbReference type="Proteomes" id="UP000225706">
    <property type="component" value="Unassembled WGS sequence"/>
</dbReference>
<dbReference type="InterPro" id="IPR043128">
    <property type="entry name" value="Rev_trsase/Diguanyl_cyclase"/>
</dbReference>
<evidence type="ECO:0000313" key="2">
    <source>
        <dbReference type="EMBL" id="PFX23288.1"/>
    </source>
</evidence>
<dbReference type="PANTHER" id="PTHR47331">
    <property type="entry name" value="PHD-TYPE DOMAIN-CONTAINING PROTEIN"/>
    <property type="match status" value="1"/>
</dbReference>
<proteinExistence type="predicted"/>
<dbReference type="AlphaFoldDB" id="A0A2B4S3Z9"/>
<name>A0A2B4S3Z9_STYPI</name>
<dbReference type="SUPFAM" id="SSF56672">
    <property type="entry name" value="DNA/RNA polymerases"/>
    <property type="match status" value="1"/>
</dbReference>
<dbReference type="Gene3D" id="3.30.70.270">
    <property type="match status" value="1"/>
</dbReference>
<dbReference type="Pfam" id="PF05380">
    <property type="entry name" value="Peptidase_A17"/>
    <property type="match status" value="1"/>
</dbReference>
<comment type="caution">
    <text evidence="2">The sequence shown here is derived from an EMBL/GenBank/DDBJ whole genome shotgun (WGS) entry which is preliminary data.</text>
</comment>
<reference evidence="3" key="1">
    <citation type="journal article" date="2017" name="bioRxiv">
        <title>Comparative analysis of the genomes of Stylophora pistillata and Acropora digitifera provides evidence for extensive differences between species of corals.</title>
        <authorList>
            <person name="Voolstra C.R."/>
            <person name="Li Y."/>
            <person name="Liew Y.J."/>
            <person name="Baumgarten S."/>
            <person name="Zoccola D."/>
            <person name="Flot J.-F."/>
            <person name="Tambutte S."/>
            <person name="Allemand D."/>
            <person name="Aranda M."/>
        </authorList>
    </citation>
    <scope>NUCLEOTIDE SEQUENCE [LARGE SCALE GENOMIC DNA]</scope>
</reference>
<keyword evidence="3" id="KW-1185">Reference proteome</keyword>
<evidence type="ECO:0008006" key="4">
    <source>
        <dbReference type="Google" id="ProtNLM"/>
    </source>
</evidence>
<organism evidence="2 3">
    <name type="scientific">Stylophora pistillata</name>
    <name type="common">Smooth cauliflower coral</name>
    <dbReference type="NCBI Taxonomy" id="50429"/>
    <lineage>
        <taxon>Eukaryota</taxon>
        <taxon>Metazoa</taxon>
        <taxon>Cnidaria</taxon>
        <taxon>Anthozoa</taxon>
        <taxon>Hexacorallia</taxon>
        <taxon>Scleractinia</taxon>
        <taxon>Astrocoeniina</taxon>
        <taxon>Pocilloporidae</taxon>
        <taxon>Stylophora</taxon>
    </lineage>
</organism>
<gene>
    <name evidence="2" type="ORF">AWC38_SpisGene12174</name>
</gene>
<accession>A0A2B4S3Z9</accession>
<sequence length="744" mass="83849">MENMPVLPITPRETIKCMPIFVTFDPCGPGHYDAVEMPSSKCVQPSNKIPKRVIELNNDGDSCRCGQRGQKRKERYYFMRWFSNPYGKNNGERQRSNSITGTRKRRAPQMSSEIISGKDFMTKKPNPGINSQWTIFEELVLVQLIQLQFSENDTDVAAVHCQFNQLLDTKFVRQKTFQKITRKIKKRTRSAKPFSADRIFGQTVWRKWLGVANARSEALAEVQKVKVRGSDGTFSDLLAMLDTGSNTSLLSRAARQLGISGPQTHLTMNLAGGRKKAEISEIIEIKIGSSTDEDILKPLQVYTVRKPCSNAKTVSRKAVESYPHLKPIADKLHLSGGTVDLLIGKVNSDAEYMTEIRSIDVGTVSAIEDIEKLVHQDLLGVKPTEMCTCSENALRENRFVKALSASTTLENGRVQVKMPWKESGPPKQSNYGIALKRMYSAEKSFKKKDCFEIVDQEVQKLVDQGFVIKKGPNYINSLPNVLIAWRWDEVAYAGDIRKMFNQVLVHPDDQVFHRFLWRKNQHDLPTVYQWLRLNFGDKPAPQIASNAINILAKTSHDDFPEAAKELQERTYVDDIGGSRPTTAEAKQVTTAIDEVLAKGQFQIIARHSNCHPGLVATATLKFGIDLQELWRAGYGWDDILPEATQHKWKGNEEAINRLLTCKCDRKLKPTEAIGSPQVHGFADGGELGYGAVIFLRWKLRDGSHQCVPVIVKPFVASLKQGTIPRLERLGYLVLTRLYNTCQGR</sequence>
<dbReference type="OrthoDB" id="5985232at2759"/>
<feature type="region of interest" description="Disordered" evidence="1">
    <location>
        <begin position="88"/>
        <end position="110"/>
    </location>
</feature>
<evidence type="ECO:0000256" key="1">
    <source>
        <dbReference type="SAM" id="MobiDB-lite"/>
    </source>
</evidence>
<dbReference type="InterPro" id="IPR043502">
    <property type="entry name" value="DNA/RNA_pol_sf"/>
</dbReference>
<dbReference type="Gene3D" id="2.40.70.10">
    <property type="entry name" value="Acid Proteases"/>
    <property type="match status" value="1"/>
</dbReference>
<evidence type="ECO:0000313" key="3">
    <source>
        <dbReference type="Proteomes" id="UP000225706"/>
    </source>
</evidence>
<dbReference type="PANTHER" id="PTHR47331:SF1">
    <property type="entry name" value="GAG-LIKE PROTEIN"/>
    <property type="match status" value="1"/>
</dbReference>
<dbReference type="Gene3D" id="3.10.10.10">
    <property type="entry name" value="HIV Type 1 Reverse Transcriptase, subunit A, domain 1"/>
    <property type="match status" value="1"/>
</dbReference>